<gene>
    <name evidence="2" type="ORF">Gbro_4870</name>
</gene>
<proteinExistence type="predicted"/>
<keyword evidence="1" id="KW-1133">Transmembrane helix</keyword>
<name>D0LFD4_GORB4</name>
<sequence>MTVASSTGIVAEPAPPKHQLPPEVWQQLSQILGMGMWLGGIVLVLTLIVTCGFGWWHYRTGSGVRWNSKVRWILFAAWLFGSAWIIAGFVVQ</sequence>
<accession>D0LFD4</accession>
<keyword evidence="3" id="KW-1185">Reference proteome</keyword>
<dbReference type="EMBL" id="CP001803">
    <property type="protein sequence ID" value="ACY23983.1"/>
    <property type="molecule type" value="Genomic_DNA"/>
</dbReference>
<reference evidence="2 3" key="1">
    <citation type="journal article" date="2010" name="Stand. Genomic Sci.">
        <title>Complete genome sequence of Gordonia bronchialis type strain (3410).</title>
        <authorList>
            <person name="Ivanova N."/>
            <person name="Sikorski J."/>
            <person name="Jando M."/>
            <person name="Lapidus A."/>
            <person name="Nolan M."/>
            <person name="Lucas S."/>
            <person name="Del Rio T.G."/>
            <person name="Tice H."/>
            <person name="Copeland A."/>
            <person name="Cheng J.F."/>
            <person name="Chen F."/>
            <person name="Bruce D."/>
            <person name="Goodwin L."/>
            <person name="Pitluck S."/>
            <person name="Mavromatis K."/>
            <person name="Ovchinnikova G."/>
            <person name="Pati A."/>
            <person name="Chen A."/>
            <person name="Palaniappan K."/>
            <person name="Land M."/>
            <person name="Hauser L."/>
            <person name="Chang Y.J."/>
            <person name="Jeffries C.D."/>
            <person name="Chain P."/>
            <person name="Saunders E."/>
            <person name="Han C."/>
            <person name="Detter J.C."/>
            <person name="Brettin T."/>
            <person name="Rohde M."/>
            <person name="Goker M."/>
            <person name="Bristow J."/>
            <person name="Eisen J.A."/>
            <person name="Markowitz V."/>
            <person name="Hugenholtz P."/>
            <person name="Klenk H.P."/>
            <person name="Kyrpides N.C."/>
        </authorList>
    </citation>
    <scope>NUCLEOTIDE SEQUENCE [LARGE SCALE GENOMIC DNA]</scope>
    <source>
        <strain evidence="3">ATCC 25592 / DSM 43247 / BCRC 13721 / JCM 3198 / KCTC 3076 / NBRC 16047 / NCTC 10667</strain>
        <plasmid evidence="3">pGBRO01</plasmid>
    </source>
</reference>
<dbReference type="AlphaFoldDB" id="D0LFD4"/>
<evidence type="ECO:0000313" key="2">
    <source>
        <dbReference type="EMBL" id="ACY23983.1"/>
    </source>
</evidence>
<geneLocation type="plasmid" evidence="2 3">
    <name>pGBRO01</name>
</geneLocation>
<protein>
    <submittedName>
        <fullName evidence="2">Uncharacterized protein</fullName>
    </submittedName>
</protein>
<keyword evidence="1" id="KW-0812">Transmembrane</keyword>
<dbReference type="Proteomes" id="UP000001219">
    <property type="component" value="Plasmid pGBRO01"/>
</dbReference>
<feature type="transmembrane region" description="Helical" evidence="1">
    <location>
        <begin position="34"/>
        <end position="58"/>
    </location>
</feature>
<feature type="transmembrane region" description="Helical" evidence="1">
    <location>
        <begin position="70"/>
        <end position="91"/>
    </location>
</feature>
<dbReference type="KEGG" id="gbr:Gbro_4870"/>
<keyword evidence="2" id="KW-0614">Plasmid</keyword>
<evidence type="ECO:0000313" key="3">
    <source>
        <dbReference type="Proteomes" id="UP000001219"/>
    </source>
</evidence>
<dbReference type="RefSeq" id="WP_012836454.1">
    <property type="nucleotide sequence ID" value="NC_013442.1"/>
</dbReference>
<dbReference type="HOGENOM" id="CLU_2409135_0_0_11"/>
<evidence type="ECO:0000256" key="1">
    <source>
        <dbReference type="SAM" id="Phobius"/>
    </source>
</evidence>
<keyword evidence="1" id="KW-0472">Membrane</keyword>
<organism evidence="2 3">
    <name type="scientific">Gordonia bronchialis (strain ATCC 25592 / DSM 43247 / BCRC 13721 / JCM 3198 / KCTC 3076 / NBRC 16047 / NCTC 10667)</name>
    <name type="common">Rhodococcus bronchialis</name>
    <dbReference type="NCBI Taxonomy" id="526226"/>
    <lineage>
        <taxon>Bacteria</taxon>
        <taxon>Bacillati</taxon>
        <taxon>Actinomycetota</taxon>
        <taxon>Actinomycetes</taxon>
        <taxon>Mycobacteriales</taxon>
        <taxon>Gordoniaceae</taxon>
        <taxon>Gordonia</taxon>
    </lineage>
</organism>